<comment type="caution">
    <text evidence="4">The sequence shown here is derived from an EMBL/GenBank/DDBJ whole genome shotgun (WGS) entry which is preliminary data.</text>
</comment>
<evidence type="ECO:0000313" key="4">
    <source>
        <dbReference type="EMBL" id="MBV7257391.1"/>
    </source>
</evidence>
<dbReference type="RefSeq" id="WP_218446204.1">
    <property type="nucleotide sequence ID" value="NZ_JAGSPA010000003.1"/>
</dbReference>
<accession>A0ABS6SGC1</accession>
<evidence type="ECO:0000313" key="5">
    <source>
        <dbReference type="Proteomes" id="UP000722336"/>
    </source>
</evidence>
<dbReference type="EMBL" id="JAGSPA010000003">
    <property type="protein sequence ID" value="MBV7257391.1"/>
    <property type="molecule type" value="Genomic_DNA"/>
</dbReference>
<organism evidence="4 5">
    <name type="scientific">Pacificimonas pallii</name>
    <dbReference type="NCBI Taxonomy" id="2827236"/>
    <lineage>
        <taxon>Bacteria</taxon>
        <taxon>Pseudomonadati</taxon>
        <taxon>Pseudomonadota</taxon>
        <taxon>Alphaproteobacteria</taxon>
        <taxon>Sphingomonadales</taxon>
        <taxon>Sphingosinicellaceae</taxon>
        <taxon>Pacificimonas</taxon>
    </lineage>
</organism>
<dbReference type="Proteomes" id="UP000722336">
    <property type="component" value="Unassembled WGS sequence"/>
</dbReference>
<protein>
    <submittedName>
        <fullName evidence="4">Outer membrane beta-barrel protein</fullName>
    </submittedName>
</protein>
<dbReference type="InterPro" id="IPR027385">
    <property type="entry name" value="Beta-barrel_OMP"/>
</dbReference>
<reference evidence="4 5" key="1">
    <citation type="submission" date="2021-04" db="EMBL/GenBank/DDBJ databases">
        <authorList>
            <person name="Pira H."/>
            <person name="Risdian C."/>
            <person name="Wink J."/>
        </authorList>
    </citation>
    <scope>NUCLEOTIDE SEQUENCE [LARGE SCALE GENOMIC DNA]</scope>
    <source>
        <strain evidence="4 5">WHA3</strain>
    </source>
</reference>
<dbReference type="Pfam" id="PF13505">
    <property type="entry name" value="OMP_b-brl"/>
    <property type="match status" value="1"/>
</dbReference>
<evidence type="ECO:0000259" key="3">
    <source>
        <dbReference type="Pfam" id="PF13505"/>
    </source>
</evidence>
<sequence>MFKSSIIIVAAALAVPAAAQAKDADKAIPYVGLNAGWHQLEKFDGNDFGVNDDFAIDGLYYGAYAGVHVPVGESLIVGLEGNFNLGSSDIDKEYGLTAHIGTKIGENSLIFVRAGYQWIDLDLNNVAGEIGTALGFEGADRDDFIDGFNNGAGSADTVDDYLVGIGAEFGLGESAAFRLTADTVSFDTVRLGAGVSFRF</sequence>
<name>A0ABS6SGC1_9SPHN</name>
<feature type="signal peptide" evidence="2">
    <location>
        <begin position="1"/>
        <end position="21"/>
    </location>
</feature>
<keyword evidence="5" id="KW-1185">Reference proteome</keyword>
<keyword evidence="1 2" id="KW-0732">Signal</keyword>
<feature type="domain" description="Outer membrane protein beta-barrel" evidence="3">
    <location>
        <begin position="8"/>
        <end position="199"/>
    </location>
</feature>
<proteinExistence type="predicted"/>
<evidence type="ECO:0000256" key="1">
    <source>
        <dbReference type="ARBA" id="ARBA00022729"/>
    </source>
</evidence>
<feature type="chain" id="PRO_5046582765" evidence="2">
    <location>
        <begin position="22"/>
        <end position="199"/>
    </location>
</feature>
<evidence type="ECO:0000256" key="2">
    <source>
        <dbReference type="SAM" id="SignalP"/>
    </source>
</evidence>
<gene>
    <name evidence="4" type="ORF">KCG44_11400</name>
</gene>